<dbReference type="EC" id="2.7.7.18" evidence="10"/>
<dbReference type="NCBIfam" id="TIGR00482">
    <property type="entry name" value="nicotinate (nicotinamide) nucleotide adenylyltransferase"/>
    <property type="match status" value="1"/>
</dbReference>
<dbReference type="KEGG" id="oni:Osc7112_4897"/>
<dbReference type="eggNOG" id="COG1057">
    <property type="taxonomic scope" value="Bacteria"/>
</dbReference>
<keyword evidence="3 10" id="KW-0662">Pyridine nucleotide biosynthesis</keyword>
<name>K9VPM1_9CYAN</name>
<comment type="function">
    <text evidence="1 10">Catalyzes the reversible adenylation of nicotinate mononucleotide (NaMN) to nicotinic acid adenine dinucleotide (NaAD).</text>
</comment>
<dbReference type="GO" id="GO:0005524">
    <property type="term" value="F:ATP binding"/>
    <property type="evidence" value="ECO:0007669"/>
    <property type="project" value="UniProtKB-KW"/>
</dbReference>
<dbReference type="InterPro" id="IPR005248">
    <property type="entry name" value="NadD/NMNAT"/>
</dbReference>
<keyword evidence="4 10" id="KW-0808">Transferase</keyword>
<proteinExistence type="inferred from homology"/>
<evidence type="ECO:0000256" key="9">
    <source>
        <dbReference type="ARBA" id="ARBA00048721"/>
    </source>
</evidence>
<keyword evidence="7 10" id="KW-0067">ATP-binding</keyword>
<evidence type="ECO:0000313" key="13">
    <source>
        <dbReference type="EMBL" id="AFZ09165.1"/>
    </source>
</evidence>
<evidence type="ECO:0000256" key="4">
    <source>
        <dbReference type="ARBA" id="ARBA00022679"/>
    </source>
</evidence>
<dbReference type="SUPFAM" id="SSF52374">
    <property type="entry name" value="Nucleotidylyl transferase"/>
    <property type="match status" value="1"/>
</dbReference>
<organism evidence="13 14">
    <name type="scientific">Phormidium nigroviride PCC 7112</name>
    <dbReference type="NCBI Taxonomy" id="179408"/>
    <lineage>
        <taxon>Bacteria</taxon>
        <taxon>Bacillati</taxon>
        <taxon>Cyanobacteriota</taxon>
        <taxon>Cyanophyceae</taxon>
        <taxon>Oscillatoriophycideae</taxon>
        <taxon>Oscillatoriales</taxon>
        <taxon>Oscillatoriaceae</taxon>
        <taxon>Phormidium</taxon>
    </lineage>
</organism>
<dbReference type="HOGENOM" id="CLU_069765_3_1_3"/>
<dbReference type="PANTHER" id="PTHR39321">
    <property type="entry name" value="NICOTINATE-NUCLEOTIDE ADENYLYLTRANSFERASE-RELATED"/>
    <property type="match status" value="1"/>
</dbReference>
<dbReference type="OrthoDB" id="5295945at2"/>
<protein>
    <recommendedName>
        <fullName evidence="10">Probable nicotinate-nucleotide adenylyltransferase</fullName>
        <ecNumber evidence="10">2.7.7.18</ecNumber>
    </recommendedName>
    <alternativeName>
        <fullName evidence="10">Deamido-NAD(+) diphosphorylase</fullName>
    </alternativeName>
    <alternativeName>
        <fullName evidence="10">Deamido-NAD(+) pyrophosphorylase</fullName>
    </alternativeName>
    <alternativeName>
        <fullName evidence="10">Nicotinate mononucleotide adenylyltransferase</fullName>
        <shortName evidence="10">NaMN adenylyltransferase</shortName>
    </alternativeName>
</protein>
<dbReference type="CDD" id="cd02165">
    <property type="entry name" value="NMNAT"/>
    <property type="match status" value="1"/>
</dbReference>
<dbReference type="Pfam" id="PF01467">
    <property type="entry name" value="CTP_transf_like"/>
    <property type="match status" value="1"/>
</dbReference>
<reference evidence="13 14" key="1">
    <citation type="submission" date="2012-05" db="EMBL/GenBank/DDBJ databases">
        <title>Finished chromosome of genome of Oscillatoria sp. PCC 7112.</title>
        <authorList>
            <consortium name="US DOE Joint Genome Institute"/>
            <person name="Gugger M."/>
            <person name="Coursin T."/>
            <person name="Rippka R."/>
            <person name="Tandeau De Marsac N."/>
            <person name="Huntemann M."/>
            <person name="Wei C.-L."/>
            <person name="Han J."/>
            <person name="Detter J.C."/>
            <person name="Han C."/>
            <person name="Tapia R."/>
            <person name="Davenport K."/>
            <person name="Daligault H."/>
            <person name="Erkkila T."/>
            <person name="Gu W."/>
            <person name="Munk A.C.C."/>
            <person name="Teshima H."/>
            <person name="Xu Y."/>
            <person name="Chain P."/>
            <person name="Chen A."/>
            <person name="Krypides N."/>
            <person name="Mavromatis K."/>
            <person name="Markowitz V."/>
            <person name="Szeto E."/>
            <person name="Ivanova N."/>
            <person name="Mikhailova N."/>
            <person name="Ovchinnikova G."/>
            <person name="Pagani I."/>
            <person name="Pati A."/>
            <person name="Goodwin L."/>
            <person name="Peters L."/>
            <person name="Pitluck S."/>
            <person name="Woyke T."/>
            <person name="Kerfeld C."/>
        </authorList>
    </citation>
    <scope>NUCLEOTIDE SEQUENCE [LARGE SCALE GENOMIC DNA]</scope>
    <source>
        <strain evidence="13 14">PCC 7112</strain>
    </source>
</reference>
<keyword evidence="14" id="KW-1185">Reference proteome</keyword>
<keyword evidence="6 10" id="KW-0547">Nucleotide-binding</keyword>
<dbReference type="UniPathway" id="UPA00253">
    <property type="reaction ID" value="UER00332"/>
</dbReference>
<comment type="catalytic activity">
    <reaction evidence="9 10">
        <text>nicotinate beta-D-ribonucleotide + ATP + H(+) = deamido-NAD(+) + diphosphate</text>
        <dbReference type="Rhea" id="RHEA:22860"/>
        <dbReference type="ChEBI" id="CHEBI:15378"/>
        <dbReference type="ChEBI" id="CHEBI:30616"/>
        <dbReference type="ChEBI" id="CHEBI:33019"/>
        <dbReference type="ChEBI" id="CHEBI:57502"/>
        <dbReference type="ChEBI" id="CHEBI:58437"/>
        <dbReference type="EC" id="2.7.7.18"/>
    </reaction>
</comment>
<evidence type="ECO:0000256" key="5">
    <source>
        <dbReference type="ARBA" id="ARBA00022695"/>
    </source>
</evidence>
<keyword evidence="5 10" id="KW-0548">Nucleotidyltransferase</keyword>
<dbReference type="EMBL" id="CP003614">
    <property type="protein sequence ID" value="AFZ09165.1"/>
    <property type="molecule type" value="Genomic_DNA"/>
</dbReference>
<evidence type="ECO:0000256" key="2">
    <source>
        <dbReference type="ARBA" id="ARBA00005019"/>
    </source>
</evidence>
<evidence type="ECO:0000313" key="14">
    <source>
        <dbReference type="Proteomes" id="UP000010478"/>
    </source>
</evidence>
<dbReference type="GO" id="GO:0009435">
    <property type="term" value="P:NAD+ biosynthetic process"/>
    <property type="evidence" value="ECO:0007669"/>
    <property type="project" value="UniProtKB-UniRule"/>
</dbReference>
<comment type="similarity">
    <text evidence="10">Belongs to the NadD family.</text>
</comment>
<accession>K9VPM1</accession>
<dbReference type="Proteomes" id="UP000010478">
    <property type="component" value="Chromosome"/>
</dbReference>
<dbReference type="STRING" id="179408.Osc7112_4897"/>
<dbReference type="InterPro" id="IPR014729">
    <property type="entry name" value="Rossmann-like_a/b/a_fold"/>
</dbReference>
<dbReference type="AlphaFoldDB" id="K9VPM1"/>
<dbReference type="Gene3D" id="3.40.50.620">
    <property type="entry name" value="HUPs"/>
    <property type="match status" value="1"/>
</dbReference>
<sequence>MGKIAILGGTFDPVHWGHVLVAETAASQFALDRVIWVPDRSPPHKWRPDLASFEQRREMLALAIADRPDFLISPPEANPSESSFAIDTLLYLQKLYPGDRRWYWIIGSDALLTLPKWHRCGEIARLCDWLVAPRPTQGDRVTAESGEIGGLSEWGDSPGGKPLDAAGDRMQVQANAVGRRVAEQMALLDVEIRWEVLSMAAIEISSSHIRRCCAERIDLRYLVPEVVGTYIAAHQLYQ</sequence>
<keyword evidence="8 10" id="KW-0520">NAD</keyword>
<evidence type="ECO:0000256" key="1">
    <source>
        <dbReference type="ARBA" id="ARBA00002324"/>
    </source>
</evidence>
<gene>
    <name evidence="10" type="primary">nadD</name>
    <name evidence="13" type="ORF">Osc7112_4897</name>
</gene>
<dbReference type="GO" id="GO:0004515">
    <property type="term" value="F:nicotinate-nucleotide adenylyltransferase activity"/>
    <property type="evidence" value="ECO:0007669"/>
    <property type="project" value="UniProtKB-UniRule"/>
</dbReference>
<evidence type="ECO:0000256" key="10">
    <source>
        <dbReference type="HAMAP-Rule" id="MF_00244"/>
    </source>
</evidence>
<feature type="region of interest" description="Disordered" evidence="11">
    <location>
        <begin position="140"/>
        <end position="163"/>
    </location>
</feature>
<evidence type="ECO:0000256" key="8">
    <source>
        <dbReference type="ARBA" id="ARBA00023027"/>
    </source>
</evidence>
<comment type="pathway">
    <text evidence="2 10">Cofactor biosynthesis; NAD(+) biosynthesis; deamido-NAD(+) from nicotinate D-ribonucleotide: step 1/1.</text>
</comment>
<dbReference type="NCBIfam" id="TIGR00125">
    <property type="entry name" value="cyt_tran_rel"/>
    <property type="match status" value="1"/>
</dbReference>
<evidence type="ECO:0000259" key="12">
    <source>
        <dbReference type="Pfam" id="PF01467"/>
    </source>
</evidence>
<evidence type="ECO:0000256" key="7">
    <source>
        <dbReference type="ARBA" id="ARBA00022840"/>
    </source>
</evidence>
<evidence type="ECO:0000256" key="6">
    <source>
        <dbReference type="ARBA" id="ARBA00022741"/>
    </source>
</evidence>
<evidence type="ECO:0000256" key="11">
    <source>
        <dbReference type="SAM" id="MobiDB-lite"/>
    </source>
</evidence>
<dbReference type="InterPro" id="IPR004821">
    <property type="entry name" value="Cyt_trans-like"/>
</dbReference>
<feature type="domain" description="Cytidyltransferase-like" evidence="12">
    <location>
        <begin position="6"/>
        <end position="211"/>
    </location>
</feature>
<evidence type="ECO:0000256" key="3">
    <source>
        <dbReference type="ARBA" id="ARBA00022642"/>
    </source>
</evidence>
<dbReference type="RefSeq" id="WP_015178397.1">
    <property type="nucleotide sequence ID" value="NC_019729.1"/>
</dbReference>
<dbReference type="PANTHER" id="PTHR39321:SF3">
    <property type="entry name" value="PHOSPHOPANTETHEINE ADENYLYLTRANSFERASE"/>
    <property type="match status" value="1"/>
</dbReference>
<dbReference type="HAMAP" id="MF_00244">
    <property type="entry name" value="NaMN_adenylyltr"/>
    <property type="match status" value="1"/>
</dbReference>